<organism evidence="1 2">
    <name type="scientific">Adineta steineri</name>
    <dbReference type="NCBI Taxonomy" id="433720"/>
    <lineage>
        <taxon>Eukaryota</taxon>
        <taxon>Metazoa</taxon>
        <taxon>Spiralia</taxon>
        <taxon>Gnathifera</taxon>
        <taxon>Rotifera</taxon>
        <taxon>Eurotatoria</taxon>
        <taxon>Bdelloidea</taxon>
        <taxon>Adinetida</taxon>
        <taxon>Adinetidae</taxon>
        <taxon>Adineta</taxon>
    </lineage>
</organism>
<dbReference type="Proteomes" id="UP000663868">
    <property type="component" value="Unassembled WGS sequence"/>
</dbReference>
<reference evidence="1" key="1">
    <citation type="submission" date="2021-02" db="EMBL/GenBank/DDBJ databases">
        <authorList>
            <person name="Nowell W R."/>
        </authorList>
    </citation>
    <scope>NUCLEOTIDE SEQUENCE</scope>
</reference>
<name>A0A820ECZ1_9BILA</name>
<evidence type="ECO:0000313" key="1">
    <source>
        <dbReference type="EMBL" id="CAF4244957.1"/>
    </source>
</evidence>
<protein>
    <recommendedName>
        <fullName evidence="3">REJ domain-containing protein</fullName>
    </recommendedName>
</protein>
<gene>
    <name evidence="1" type="ORF">KXQ929_LOCUS42482</name>
</gene>
<feature type="non-terminal residue" evidence="1">
    <location>
        <position position="1"/>
    </location>
</feature>
<dbReference type="PROSITE" id="PS51257">
    <property type="entry name" value="PROKAR_LIPOPROTEIN"/>
    <property type="match status" value="1"/>
</dbReference>
<feature type="non-terminal residue" evidence="1">
    <location>
        <position position="472"/>
    </location>
</feature>
<sequence length="472" mass="52444">MVYMENRKNSSIQATGYVLVTIEVTYPQLIAVGCVISTMCVPNLEFQLLNPTTQVALFTICIGTCTNLQSIKWNIYQGSDNSTSSNSTQWTLFNNTILYENIWFFGANTSNFTATDQLFLNNLQISLWRFEVVYTFVSAISTSALNFIINQPPANGSCSINRLNGTITTLFTIECPNWYDVDGIQDYSLYRTTDKSQQTMIAFSSEYNFQVRLPAGDNETSILNLVVYVRDLVGSVIQVNISSVNIIADFATINDLIDKITNSSSTITNNPIVRLLSSGNQNVVGQMITSLSQEVNQMNNENLDKAISNGISAVNISVSLLGSQRLQQISIPLNESALINYNIELNSLSNVRYYLLPFLTNLLITTSNSIILQSTSLAQLTQATNQLKRNTLMLVSNKCYELSAALYSMFEKISYEDAQSASNQLFQCASNILDGVNGPLQGRTDVLDLDYSRANVISTDYDTDLESEWSNL</sequence>
<comment type="caution">
    <text evidence="1">The sequence shown here is derived from an EMBL/GenBank/DDBJ whole genome shotgun (WGS) entry which is preliminary data.</text>
</comment>
<evidence type="ECO:0000313" key="2">
    <source>
        <dbReference type="Proteomes" id="UP000663868"/>
    </source>
</evidence>
<evidence type="ECO:0008006" key="3">
    <source>
        <dbReference type="Google" id="ProtNLM"/>
    </source>
</evidence>
<proteinExistence type="predicted"/>
<dbReference type="AlphaFoldDB" id="A0A820ECZ1"/>
<dbReference type="EMBL" id="CAJOBB010010438">
    <property type="protein sequence ID" value="CAF4244957.1"/>
    <property type="molecule type" value="Genomic_DNA"/>
</dbReference>
<accession>A0A820ECZ1</accession>